<dbReference type="Proteomes" id="UP000305948">
    <property type="component" value="Unassembled WGS sequence"/>
</dbReference>
<evidence type="ECO:0000313" key="3">
    <source>
        <dbReference type="Proteomes" id="UP000305948"/>
    </source>
</evidence>
<dbReference type="EMBL" id="ML213517">
    <property type="protein sequence ID" value="TFK49052.1"/>
    <property type="molecule type" value="Genomic_DNA"/>
</dbReference>
<dbReference type="AlphaFoldDB" id="A0A5C3MW11"/>
<feature type="compositionally biased region" description="Pro residues" evidence="1">
    <location>
        <begin position="82"/>
        <end position="95"/>
    </location>
</feature>
<accession>A0A5C3MW11</accession>
<evidence type="ECO:0000313" key="2">
    <source>
        <dbReference type="EMBL" id="TFK49052.1"/>
    </source>
</evidence>
<sequence>MAAAPSSYGVSKPRSLIYPHPSSVMACQIISNPKTCQLSPSPVERRSVSTSGLAPAIAAETPEQRPECPWTETPITSSSPSSHPPIAPSPAPSIPRKPKYRPRAPIRKPTTGGKPIKK</sequence>
<gene>
    <name evidence="2" type="ORF">OE88DRAFT_1663409</name>
</gene>
<reference evidence="2 3" key="1">
    <citation type="journal article" date="2019" name="Nat. Ecol. Evol.">
        <title>Megaphylogeny resolves global patterns of mushroom evolution.</title>
        <authorList>
            <person name="Varga T."/>
            <person name="Krizsan K."/>
            <person name="Foldi C."/>
            <person name="Dima B."/>
            <person name="Sanchez-Garcia M."/>
            <person name="Sanchez-Ramirez S."/>
            <person name="Szollosi G.J."/>
            <person name="Szarkandi J.G."/>
            <person name="Papp V."/>
            <person name="Albert L."/>
            <person name="Andreopoulos W."/>
            <person name="Angelini C."/>
            <person name="Antonin V."/>
            <person name="Barry K.W."/>
            <person name="Bougher N.L."/>
            <person name="Buchanan P."/>
            <person name="Buyck B."/>
            <person name="Bense V."/>
            <person name="Catcheside P."/>
            <person name="Chovatia M."/>
            <person name="Cooper J."/>
            <person name="Damon W."/>
            <person name="Desjardin D."/>
            <person name="Finy P."/>
            <person name="Geml J."/>
            <person name="Haridas S."/>
            <person name="Hughes K."/>
            <person name="Justo A."/>
            <person name="Karasinski D."/>
            <person name="Kautmanova I."/>
            <person name="Kiss B."/>
            <person name="Kocsube S."/>
            <person name="Kotiranta H."/>
            <person name="LaButti K.M."/>
            <person name="Lechner B.E."/>
            <person name="Liimatainen K."/>
            <person name="Lipzen A."/>
            <person name="Lukacs Z."/>
            <person name="Mihaltcheva S."/>
            <person name="Morgado L.N."/>
            <person name="Niskanen T."/>
            <person name="Noordeloos M.E."/>
            <person name="Ohm R.A."/>
            <person name="Ortiz-Santana B."/>
            <person name="Ovrebo C."/>
            <person name="Racz N."/>
            <person name="Riley R."/>
            <person name="Savchenko A."/>
            <person name="Shiryaev A."/>
            <person name="Soop K."/>
            <person name="Spirin V."/>
            <person name="Szebenyi C."/>
            <person name="Tomsovsky M."/>
            <person name="Tulloss R.E."/>
            <person name="Uehling J."/>
            <person name="Grigoriev I.V."/>
            <person name="Vagvolgyi C."/>
            <person name="Papp T."/>
            <person name="Martin F.M."/>
            <person name="Miettinen O."/>
            <person name="Hibbett D.S."/>
            <person name="Nagy L.G."/>
        </authorList>
    </citation>
    <scope>NUCLEOTIDE SEQUENCE [LARGE SCALE GENOMIC DNA]</scope>
    <source>
        <strain evidence="2 3">OMC1185</strain>
    </source>
</reference>
<keyword evidence="3" id="KW-1185">Reference proteome</keyword>
<protein>
    <submittedName>
        <fullName evidence="2">Uncharacterized protein</fullName>
    </submittedName>
</protein>
<evidence type="ECO:0000256" key="1">
    <source>
        <dbReference type="SAM" id="MobiDB-lite"/>
    </source>
</evidence>
<feature type="region of interest" description="Disordered" evidence="1">
    <location>
        <begin position="34"/>
        <end position="118"/>
    </location>
</feature>
<name>A0A5C3MW11_9AGAM</name>
<proteinExistence type="predicted"/>
<organism evidence="2 3">
    <name type="scientific">Heliocybe sulcata</name>
    <dbReference type="NCBI Taxonomy" id="5364"/>
    <lineage>
        <taxon>Eukaryota</taxon>
        <taxon>Fungi</taxon>
        <taxon>Dikarya</taxon>
        <taxon>Basidiomycota</taxon>
        <taxon>Agaricomycotina</taxon>
        <taxon>Agaricomycetes</taxon>
        <taxon>Gloeophyllales</taxon>
        <taxon>Gloeophyllaceae</taxon>
        <taxon>Heliocybe</taxon>
    </lineage>
</organism>
<feature type="compositionally biased region" description="Basic residues" evidence="1">
    <location>
        <begin position="96"/>
        <end position="106"/>
    </location>
</feature>